<protein>
    <submittedName>
        <fullName evidence="1">Uncharacterized protein</fullName>
    </submittedName>
</protein>
<evidence type="ECO:0000313" key="1">
    <source>
        <dbReference type="EMBL" id="JAD32092.1"/>
    </source>
</evidence>
<organism evidence="1">
    <name type="scientific">Arundo donax</name>
    <name type="common">Giant reed</name>
    <name type="synonym">Donax arundinaceus</name>
    <dbReference type="NCBI Taxonomy" id="35708"/>
    <lineage>
        <taxon>Eukaryota</taxon>
        <taxon>Viridiplantae</taxon>
        <taxon>Streptophyta</taxon>
        <taxon>Embryophyta</taxon>
        <taxon>Tracheophyta</taxon>
        <taxon>Spermatophyta</taxon>
        <taxon>Magnoliopsida</taxon>
        <taxon>Liliopsida</taxon>
        <taxon>Poales</taxon>
        <taxon>Poaceae</taxon>
        <taxon>PACMAD clade</taxon>
        <taxon>Arundinoideae</taxon>
        <taxon>Arundineae</taxon>
        <taxon>Arundo</taxon>
    </lineage>
</organism>
<proteinExistence type="predicted"/>
<sequence>MLLHCLFASAEFPVSIKKQSVLCIIWTSISASGCSYNCT</sequence>
<dbReference type="EMBL" id="GBRH01265803">
    <property type="protein sequence ID" value="JAD32092.1"/>
    <property type="molecule type" value="Transcribed_RNA"/>
</dbReference>
<reference evidence="1" key="2">
    <citation type="journal article" date="2015" name="Data Brief">
        <title>Shoot transcriptome of the giant reed, Arundo donax.</title>
        <authorList>
            <person name="Barrero R.A."/>
            <person name="Guerrero F.D."/>
            <person name="Moolhuijzen P."/>
            <person name="Goolsby J.A."/>
            <person name="Tidwell J."/>
            <person name="Bellgard S.E."/>
            <person name="Bellgard M.I."/>
        </authorList>
    </citation>
    <scope>NUCLEOTIDE SEQUENCE</scope>
    <source>
        <tissue evidence="1">Shoot tissue taken approximately 20 cm above the soil surface</tissue>
    </source>
</reference>
<reference evidence="1" key="1">
    <citation type="submission" date="2014-09" db="EMBL/GenBank/DDBJ databases">
        <authorList>
            <person name="Magalhaes I.L.F."/>
            <person name="Oliveira U."/>
            <person name="Santos F.R."/>
            <person name="Vidigal T.H.D.A."/>
            <person name="Brescovit A.D."/>
            <person name="Santos A.J."/>
        </authorList>
    </citation>
    <scope>NUCLEOTIDE SEQUENCE</scope>
    <source>
        <tissue evidence="1">Shoot tissue taken approximately 20 cm above the soil surface</tissue>
    </source>
</reference>
<dbReference type="AlphaFoldDB" id="A0A0A8ZB93"/>
<accession>A0A0A8ZB93</accession>
<name>A0A0A8ZB93_ARUDO</name>